<evidence type="ECO:0000256" key="5">
    <source>
        <dbReference type="ARBA" id="ARBA00022617"/>
    </source>
</evidence>
<evidence type="ECO:0000256" key="9">
    <source>
        <dbReference type="ARBA" id="ARBA00023002"/>
    </source>
</evidence>
<evidence type="ECO:0000256" key="14">
    <source>
        <dbReference type="RuleBase" id="RU000461"/>
    </source>
</evidence>
<dbReference type="GO" id="GO:0020037">
    <property type="term" value="F:heme binding"/>
    <property type="evidence" value="ECO:0007669"/>
    <property type="project" value="InterPro"/>
</dbReference>
<evidence type="ECO:0000256" key="8">
    <source>
        <dbReference type="ARBA" id="ARBA00022848"/>
    </source>
</evidence>
<evidence type="ECO:0000313" key="15">
    <source>
        <dbReference type="EMBL" id="KAK2550984.1"/>
    </source>
</evidence>
<evidence type="ECO:0000256" key="11">
    <source>
        <dbReference type="ARBA" id="ARBA00023033"/>
    </source>
</evidence>
<comment type="subcellular location">
    <subcellularLocation>
        <location evidence="3">Endoplasmic reticulum membrane</location>
        <topology evidence="3">Peripheral membrane protein</topology>
    </subcellularLocation>
    <subcellularLocation>
        <location evidence="2">Microsome membrane</location>
        <topology evidence="2">Peripheral membrane protein</topology>
    </subcellularLocation>
</comment>
<feature type="binding site" description="axial binding residue" evidence="13">
    <location>
        <position position="461"/>
    </location>
    <ligand>
        <name>heme</name>
        <dbReference type="ChEBI" id="CHEBI:30413"/>
    </ligand>
    <ligandPart>
        <name>Fe</name>
        <dbReference type="ChEBI" id="CHEBI:18248"/>
    </ligandPart>
</feature>
<evidence type="ECO:0000256" key="1">
    <source>
        <dbReference type="ARBA" id="ARBA00001971"/>
    </source>
</evidence>
<evidence type="ECO:0000256" key="6">
    <source>
        <dbReference type="ARBA" id="ARBA00022723"/>
    </source>
</evidence>
<evidence type="ECO:0000256" key="12">
    <source>
        <dbReference type="ARBA" id="ARBA00023136"/>
    </source>
</evidence>
<dbReference type="GO" id="GO:0042448">
    <property type="term" value="P:progesterone metabolic process"/>
    <property type="evidence" value="ECO:0007669"/>
    <property type="project" value="TreeGrafter"/>
</dbReference>
<reference evidence="15" key="1">
    <citation type="journal article" date="2023" name="G3 (Bethesda)">
        <title>Whole genome assembly and annotation of the endangered Caribbean coral Acropora cervicornis.</title>
        <authorList>
            <person name="Selwyn J.D."/>
            <person name="Vollmer S.V."/>
        </authorList>
    </citation>
    <scope>NUCLEOTIDE SEQUENCE</scope>
    <source>
        <strain evidence="15">K2</strain>
    </source>
</reference>
<keyword evidence="10 13" id="KW-0408">Iron</keyword>
<keyword evidence="9 14" id="KW-0560">Oxidoreductase</keyword>
<dbReference type="InterPro" id="IPR036396">
    <property type="entry name" value="Cyt_P450_sf"/>
</dbReference>
<dbReference type="InterPro" id="IPR002401">
    <property type="entry name" value="Cyt_P450_E_grp-I"/>
</dbReference>
<dbReference type="SUPFAM" id="SSF48264">
    <property type="entry name" value="Cytochrome P450"/>
    <property type="match status" value="1"/>
</dbReference>
<keyword evidence="16" id="KW-1185">Reference proteome</keyword>
<dbReference type="PANTHER" id="PTHR24289:SF1">
    <property type="entry name" value="STEROID 17-ALPHA-HYDROXYLASE_17,20 LYASE"/>
    <property type="match status" value="1"/>
</dbReference>
<comment type="similarity">
    <text evidence="4 14">Belongs to the cytochrome P450 family.</text>
</comment>
<dbReference type="PRINTS" id="PR00463">
    <property type="entry name" value="EP450I"/>
</dbReference>
<name>A0AAD9UV04_ACRCE</name>
<dbReference type="Pfam" id="PF00067">
    <property type="entry name" value="p450"/>
    <property type="match status" value="1"/>
</dbReference>
<sequence length="527" mass="59605">MIMNFSLEHLYSIGESLFLCSLLLVLLSAYGLLKNYFSKLPPGPWGLPIIGACFRISKNAHLDFTNMAKQYGDIFSLMLGNRLVVVINGVEAIQETIIRQSIAFAGRPNLHSFQKANPYGSSLVLSDYSPQWRISRKISTSAIQNFARNTDVLSEQLLVESQRLVQYLSQQTNKPLDPSKTFKCASANIILHALFGVGRPYDDEDLQKIFEITEHYGKAIEGSAYIDFLPLFKYLPNKLLTSLTVLMKSLHDEINKMFLKNEASYIDGRIRNIADSFISIIKKEPENEKEKTETGWKTTSTAPLLSDREIVAVLADLFGGAIDTSTVSMQWSLAYLIKYPDIQQQLHDELDRVIGRERLPTLRDIPSLPLLQATVYELLRVTSTAATAIPHSTTADVNVREFIIPKDTLVFINLWSVHRNPEIWKDPDVFNPRRFLNNEGQVIDPKALGGFMPFSVGRRQCPGQALAMKQLQVFLAVLLHSFHFTQDGLPAKYQGINLQGERKLSLQPEKFFVKLEERSSLKFNTES</sequence>
<dbReference type="PANTHER" id="PTHR24289">
    <property type="entry name" value="STEROID 17-ALPHA-HYDROXYLASE/17,20 LYASE"/>
    <property type="match status" value="1"/>
</dbReference>
<evidence type="ECO:0000313" key="16">
    <source>
        <dbReference type="Proteomes" id="UP001249851"/>
    </source>
</evidence>
<comment type="cofactor">
    <cofactor evidence="1 13">
        <name>heme</name>
        <dbReference type="ChEBI" id="CHEBI:30413"/>
    </cofactor>
</comment>
<dbReference type="PROSITE" id="PS00086">
    <property type="entry name" value="CYTOCHROME_P450"/>
    <property type="match status" value="1"/>
</dbReference>
<dbReference type="EMBL" id="JARQWQ010000103">
    <property type="protein sequence ID" value="KAK2550984.1"/>
    <property type="molecule type" value="Genomic_DNA"/>
</dbReference>
<keyword evidence="5 13" id="KW-0349">Heme</keyword>
<evidence type="ECO:0000256" key="3">
    <source>
        <dbReference type="ARBA" id="ARBA00004406"/>
    </source>
</evidence>
<comment type="caution">
    <text evidence="15">The sequence shown here is derived from an EMBL/GenBank/DDBJ whole genome shotgun (WGS) entry which is preliminary data.</text>
</comment>
<keyword evidence="7" id="KW-0256">Endoplasmic reticulum</keyword>
<evidence type="ECO:0000256" key="2">
    <source>
        <dbReference type="ARBA" id="ARBA00004174"/>
    </source>
</evidence>
<dbReference type="GO" id="GO:0004508">
    <property type="term" value="F:steroid 17-alpha-monooxygenase activity"/>
    <property type="evidence" value="ECO:0007669"/>
    <property type="project" value="TreeGrafter"/>
</dbReference>
<dbReference type="FunFam" id="1.10.630.10:FF:000238">
    <property type="entry name" value="Cytochrome P450 2A6"/>
    <property type="match status" value="1"/>
</dbReference>
<accession>A0AAD9UV04</accession>
<keyword evidence="11 14" id="KW-0503">Monooxygenase</keyword>
<dbReference type="PRINTS" id="PR00385">
    <property type="entry name" value="P450"/>
</dbReference>
<dbReference type="Proteomes" id="UP001249851">
    <property type="component" value="Unassembled WGS sequence"/>
</dbReference>
<protein>
    <submittedName>
        <fullName evidence="15">Cytochrome P450 1A1</fullName>
    </submittedName>
</protein>
<dbReference type="GO" id="GO:0005506">
    <property type="term" value="F:iron ion binding"/>
    <property type="evidence" value="ECO:0007669"/>
    <property type="project" value="InterPro"/>
</dbReference>
<evidence type="ECO:0000256" key="4">
    <source>
        <dbReference type="ARBA" id="ARBA00010617"/>
    </source>
</evidence>
<keyword evidence="12" id="KW-0472">Membrane</keyword>
<gene>
    <name evidence="15" type="ORF">P5673_028202</name>
</gene>
<dbReference type="GO" id="GO:0042446">
    <property type="term" value="P:hormone biosynthetic process"/>
    <property type="evidence" value="ECO:0007669"/>
    <property type="project" value="TreeGrafter"/>
</dbReference>
<evidence type="ECO:0000256" key="10">
    <source>
        <dbReference type="ARBA" id="ARBA00023004"/>
    </source>
</evidence>
<keyword evidence="6 13" id="KW-0479">Metal-binding</keyword>
<dbReference type="GO" id="GO:0005789">
    <property type="term" value="C:endoplasmic reticulum membrane"/>
    <property type="evidence" value="ECO:0007669"/>
    <property type="project" value="UniProtKB-SubCell"/>
</dbReference>
<reference evidence="15" key="2">
    <citation type="journal article" date="2023" name="Science">
        <title>Genomic signatures of disease resistance in endangered staghorn corals.</title>
        <authorList>
            <person name="Vollmer S.V."/>
            <person name="Selwyn J.D."/>
            <person name="Despard B.A."/>
            <person name="Roesel C.L."/>
        </authorList>
    </citation>
    <scope>NUCLEOTIDE SEQUENCE</scope>
    <source>
        <strain evidence="15">K2</strain>
    </source>
</reference>
<organism evidence="15 16">
    <name type="scientific">Acropora cervicornis</name>
    <name type="common">Staghorn coral</name>
    <dbReference type="NCBI Taxonomy" id="6130"/>
    <lineage>
        <taxon>Eukaryota</taxon>
        <taxon>Metazoa</taxon>
        <taxon>Cnidaria</taxon>
        <taxon>Anthozoa</taxon>
        <taxon>Hexacorallia</taxon>
        <taxon>Scleractinia</taxon>
        <taxon>Astrocoeniina</taxon>
        <taxon>Acroporidae</taxon>
        <taxon>Acropora</taxon>
    </lineage>
</organism>
<dbReference type="Gene3D" id="1.10.630.10">
    <property type="entry name" value="Cytochrome P450"/>
    <property type="match status" value="1"/>
</dbReference>
<dbReference type="InterPro" id="IPR001128">
    <property type="entry name" value="Cyt_P450"/>
</dbReference>
<dbReference type="AlphaFoldDB" id="A0AAD9UV04"/>
<evidence type="ECO:0000256" key="13">
    <source>
        <dbReference type="PIRSR" id="PIRSR602401-1"/>
    </source>
</evidence>
<dbReference type="InterPro" id="IPR017972">
    <property type="entry name" value="Cyt_P450_CS"/>
</dbReference>
<evidence type="ECO:0000256" key="7">
    <source>
        <dbReference type="ARBA" id="ARBA00022824"/>
    </source>
</evidence>
<keyword evidence="8" id="KW-0492">Microsome</keyword>
<proteinExistence type="inferred from homology"/>